<protein>
    <recommendedName>
        <fullName evidence="4">F-box domain-containing protein</fullName>
    </recommendedName>
</protein>
<evidence type="ECO:0008006" key="4">
    <source>
        <dbReference type="Google" id="ProtNLM"/>
    </source>
</evidence>
<proteinExistence type="predicted"/>
<name>A0A6A6Y714_9PEZI</name>
<accession>A0A6A6Y714</accession>
<gene>
    <name evidence="1 3" type="ORF">BDZ99DRAFT_576075</name>
</gene>
<evidence type="ECO:0000313" key="2">
    <source>
        <dbReference type="Proteomes" id="UP000504636"/>
    </source>
</evidence>
<dbReference type="EMBL" id="MU003717">
    <property type="protein sequence ID" value="KAF2803597.1"/>
    <property type="molecule type" value="Genomic_DNA"/>
</dbReference>
<dbReference type="AlphaFoldDB" id="A0A6A6Y714"/>
<organism evidence="1">
    <name type="scientific">Mytilinidion resinicola</name>
    <dbReference type="NCBI Taxonomy" id="574789"/>
    <lineage>
        <taxon>Eukaryota</taxon>
        <taxon>Fungi</taxon>
        <taxon>Dikarya</taxon>
        <taxon>Ascomycota</taxon>
        <taxon>Pezizomycotina</taxon>
        <taxon>Dothideomycetes</taxon>
        <taxon>Pleosporomycetidae</taxon>
        <taxon>Mytilinidiales</taxon>
        <taxon>Mytilinidiaceae</taxon>
        <taxon>Mytilinidion</taxon>
    </lineage>
</organism>
<sequence>MARNAPHHWPLCEVHNLPKQKGVLTRAWKSMFSEKAISNPTSPAKILELPVELIVMIASYLPTSNAVCFALTSHYTYGCLENIVHESLEHPTSKPMIIAGATLMAATTPKNDFLFLLQKDHQDYWHHPSCQLLHYKPTAHPHPHPHNSSDLQISIGLRTPTLLLSIPFSSLLSIRQHHLNPRTGLCPSILNCHGTSTPHCSLTLTAHTSALISSCQLLWHGVFHLDWRIPRHLFADRTRFHLTPFLLCSHNTLVQNRLRLRLPSHRPQPEWGVYRAPPAPFIAATAPDGKEHSGDRYRPNMPPSAEICMCCPPQLFGCAYCDTDFLIEFTEELPNRRRYRIEVWKNFGNAHLGEDVFPRRDLGWRRGGRGKLEGEQEHWREVPGAVKRMWEERGRECGCEGGK</sequence>
<dbReference type="OrthoDB" id="3766406at2759"/>
<dbReference type="GeneID" id="54469426"/>
<evidence type="ECO:0000313" key="3">
    <source>
        <dbReference type="RefSeq" id="XP_033570561.1"/>
    </source>
</evidence>
<reference evidence="1 3" key="1">
    <citation type="journal article" date="2020" name="Stud. Mycol.">
        <title>101 Dothideomycetes genomes: a test case for predicting lifestyles and emergence of pathogens.</title>
        <authorList>
            <person name="Haridas S."/>
            <person name="Albert R."/>
            <person name="Binder M."/>
            <person name="Bloem J."/>
            <person name="Labutti K."/>
            <person name="Salamov A."/>
            <person name="Andreopoulos B."/>
            <person name="Baker S."/>
            <person name="Barry K."/>
            <person name="Bills G."/>
            <person name="Bluhm B."/>
            <person name="Cannon C."/>
            <person name="Castanera R."/>
            <person name="Culley D."/>
            <person name="Daum C."/>
            <person name="Ezra D."/>
            <person name="Gonzalez J."/>
            <person name="Henrissat B."/>
            <person name="Kuo A."/>
            <person name="Liang C."/>
            <person name="Lipzen A."/>
            <person name="Lutzoni F."/>
            <person name="Magnuson J."/>
            <person name="Mondo S."/>
            <person name="Nolan M."/>
            <person name="Ohm R."/>
            <person name="Pangilinan J."/>
            <person name="Park H.-J."/>
            <person name="Ramirez L."/>
            <person name="Alfaro M."/>
            <person name="Sun H."/>
            <person name="Tritt A."/>
            <person name="Yoshinaga Y."/>
            <person name="Zwiers L.-H."/>
            <person name="Turgeon B."/>
            <person name="Goodwin S."/>
            <person name="Spatafora J."/>
            <person name="Crous P."/>
            <person name="Grigoriev I."/>
        </authorList>
    </citation>
    <scope>NUCLEOTIDE SEQUENCE</scope>
    <source>
        <strain evidence="1 3">CBS 304.34</strain>
    </source>
</reference>
<dbReference type="InterPro" id="IPR036047">
    <property type="entry name" value="F-box-like_dom_sf"/>
</dbReference>
<dbReference type="RefSeq" id="XP_033570561.1">
    <property type="nucleotide sequence ID" value="XM_033728533.1"/>
</dbReference>
<evidence type="ECO:0000313" key="1">
    <source>
        <dbReference type="EMBL" id="KAF2803597.1"/>
    </source>
</evidence>
<reference evidence="3" key="3">
    <citation type="submission" date="2025-04" db="UniProtKB">
        <authorList>
            <consortium name="RefSeq"/>
        </authorList>
    </citation>
    <scope>IDENTIFICATION</scope>
    <source>
        <strain evidence="3">CBS 304.34</strain>
    </source>
</reference>
<reference evidence="3" key="2">
    <citation type="submission" date="2020-04" db="EMBL/GenBank/DDBJ databases">
        <authorList>
            <consortium name="NCBI Genome Project"/>
        </authorList>
    </citation>
    <scope>NUCLEOTIDE SEQUENCE</scope>
    <source>
        <strain evidence="3">CBS 304.34</strain>
    </source>
</reference>
<dbReference type="Proteomes" id="UP000504636">
    <property type="component" value="Unplaced"/>
</dbReference>
<keyword evidence="2" id="KW-1185">Reference proteome</keyword>
<dbReference type="SUPFAM" id="SSF81383">
    <property type="entry name" value="F-box domain"/>
    <property type="match status" value="1"/>
</dbReference>